<dbReference type="Pfam" id="PF12840">
    <property type="entry name" value="HTH_20"/>
    <property type="match status" value="1"/>
</dbReference>
<dbReference type="GO" id="GO:0003700">
    <property type="term" value="F:DNA-binding transcription factor activity"/>
    <property type="evidence" value="ECO:0007669"/>
    <property type="project" value="InterPro"/>
</dbReference>
<gene>
    <name evidence="5" type="ORF">EWH70_10980</name>
</gene>
<protein>
    <submittedName>
        <fullName evidence="5">ArsR family transcriptional regulator</fullName>
    </submittedName>
</protein>
<keyword evidence="1" id="KW-0805">Transcription regulation</keyword>
<keyword evidence="2" id="KW-0238">DNA-binding</keyword>
<comment type="caution">
    <text evidence="5">The sequence shown here is derived from an EMBL/GenBank/DDBJ whole genome shotgun (WGS) entry which is preliminary data.</text>
</comment>
<dbReference type="Gene3D" id="1.10.10.10">
    <property type="entry name" value="Winged helix-like DNA-binding domain superfamily/Winged helix DNA-binding domain"/>
    <property type="match status" value="1"/>
</dbReference>
<proteinExistence type="predicted"/>
<dbReference type="PANTHER" id="PTHR33154:SF15">
    <property type="entry name" value="REGULATORY PROTEIN ARSR"/>
    <property type="match status" value="1"/>
</dbReference>
<evidence type="ECO:0000313" key="5">
    <source>
        <dbReference type="EMBL" id="RZQ63695.1"/>
    </source>
</evidence>
<dbReference type="GO" id="GO:0003677">
    <property type="term" value="F:DNA binding"/>
    <property type="evidence" value="ECO:0007669"/>
    <property type="project" value="UniProtKB-KW"/>
</dbReference>
<dbReference type="InterPro" id="IPR036390">
    <property type="entry name" value="WH_DNA-bd_sf"/>
</dbReference>
<dbReference type="CDD" id="cd00090">
    <property type="entry name" value="HTH_ARSR"/>
    <property type="match status" value="1"/>
</dbReference>
<dbReference type="AlphaFoldDB" id="A0A4V2EM36"/>
<dbReference type="PANTHER" id="PTHR33154">
    <property type="entry name" value="TRANSCRIPTIONAL REGULATOR, ARSR FAMILY"/>
    <property type="match status" value="1"/>
</dbReference>
<dbReference type="InterPro" id="IPR036388">
    <property type="entry name" value="WH-like_DNA-bd_sf"/>
</dbReference>
<sequence length="195" mass="21505">MSELPARRRVRDVQVMRALAHPLRTSLLNYLLAVGPRTASECATAVGSTPSNCSWHLRQLAEYGLVERAEAGDGRERPWRAAVVGLDFGELAPDPAYRTVQVAAASARLAEDQLLAQRFFDSVDRLDERWREASALNSYSLRVTPEELTGLLERLDGLLRPYVTTVREDAPGEARPVHVSLGAFPRVEADGKPST</sequence>
<dbReference type="InterPro" id="IPR001845">
    <property type="entry name" value="HTH_ArsR_DNA-bd_dom"/>
</dbReference>
<accession>A0A4V2EM36</accession>
<dbReference type="Proteomes" id="UP000292003">
    <property type="component" value="Unassembled WGS sequence"/>
</dbReference>
<dbReference type="EMBL" id="SFCC01000005">
    <property type="protein sequence ID" value="RZQ63695.1"/>
    <property type="molecule type" value="Genomic_DNA"/>
</dbReference>
<dbReference type="InterPro" id="IPR051081">
    <property type="entry name" value="HTH_MetalResp_TranReg"/>
</dbReference>
<dbReference type="RefSeq" id="WP_130475221.1">
    <property type="nucleotide sequence ID" value="NZ_SFCC01000005.1"/>
</dbReference>
<keyword evidence="3" id="KW-0804">Transcription</keyword>
<evidence type="ECO:0000313" key="6">
    <source>
        <dbReference type="Proteomes" id="UP000292003"/>
    </source>
</evidence>
<name>A0A4V2EM36_9PSEU</name>
<evidence type="ECO:0000259" key="4">
    <source>
        <dbReference type="SMART" id="SM00418"/>
    </source>
</evidence>
<organism evidence="5 6">
    <name type="scientific">Amycolatopsis suaedae</name>
    <dbReference type="NCBI Taxonomy" id="2510978"/>
    <lineage>
        <taxon>Bacteria</taxon>
        <taxon>Bacillati</taxon>
        <taxon>Actinomycetota</taxon>
        <taxon>Actinomycetes</taxon>
        <taxon>Pseudonocardiales</taxon>
        <taxon>Pseudonocardiaceae</taxon>
        <taxon>Amycolatopsis</taxon>
    </lineage>
</organism>
<evidence type="ECO:0000256" key="2">
    <source>
        <dbReference type="ARBA" id="ARBA00023125"/>
    </source>
</evidence>
<reference evidence="5 6" key="1">
    <citation type="submission" date="2019-02" db="EMBL/GenBank/DDBJ databases">
        <title>Draft genome sequence of Amycolatopsis sp. 8-3EHSu isolated from roots of Suaeda maritima.</title>
        <authorList>
            <person name="Duangmal K."/>
            <person name="Chantavorakit T."/>
        </authorList>
    </citation>
    <scope>NUCLEOTIDE SEQUENCE [LARGE SCALE GENOMIC DNA]</scope>
    <source>
        <strain evidence="5 6">8-3EHSu</strain>
    </source>
</reference>
<dbReference type="SUPFAM" id="SSF46785">
    <property type="entry name" value="Winged helix' DNA-binding domain"/>
    <property type="match status" value="1"/>
</dbReference>
<evidence type="ECO:0000256" key="3">
    <source>
        <dbReference type="ARBA" id="ARBA00023163"/>
    </source>
</evidence>
<dbReference type="SMART" id="SM00418">
    <property type="entry name" value="HTH_ARSR"/>
    <property type="match status" value="1"/>
</dbReference>
<evidence type="ECO:0000256" key="1">
    <source>
        <dbReference type="ARBA" id="ARBA00023015"/>
    </source>
</evidence>
<feature type="domain" description="HTH arsR-type" evidence="4">
    <location>
        <begin position="14"/>
        <end position="93"/>
    </location>
</feature>
<dbReference type="InterPro" id="IPR011991">
    <property type="entry name" value="ArsR-like_HTH"/>
</dbReference>
<dbReference type="OrthoDB" id="7945987at2"/>
<keyword evidence="6" id="KW-1185">Reference proteome</keyword>